<gene>
    <name evidence="1" type="ORF">PRZ03_12085</name>
</gene>
<comment type="caution">
    <text evidence="1">The sequence shown here is derived from an EMBL/GenBank/DDBJ whole genome shotgun (WGS) entry which is preliminary data.</text>
</comment>
<protein>
    <submittedName>
        <fullName evidence="1">Uncharacterized protein</fullName>
    </submittedName>
</protein>
<name>A0ABT5KEI2_9BURK</name>
<evidence type="ECO:0000313" key="1">
    <source>
        <dbReference type="EMBL" id="MDC8772313.1"/>
    </source>
</evidence>
<organism evidence="1 2">
    <name type="scientific">Roseateles albus</name>
    <dbReference type="NCBI Taxonomy" id="2987525"/>
    <lineage>
        <taxon>Bacteria</taxon>
        <taxon>Pseudomonadati</taxon>
        <taxon>Pseudomonadota</taxon>
        <taxon>Betaproteobacteria</taxon>
        <taxon>Burkholderiales</taxon>
        <taxon>Sphaerotilaceae</taxon>
        <taxon>Roseateles</taxon>
    </lineage>
</organism>
<keyword evidence="2" id="KW-1185">Reference proteome</keyword>
<reference evidence="1 2" key="1">
    <citation type="submission" date="2022-10" db="EMBL/GenBank/DDBJ databases">
        <title>Paucibacter sp. hw1 Genome sequencing.</title>
        <authorList>
            <person name="Park S."/>
        </authorList>
    </citation>
    <scope>NUCLEOTIDE SEQUENCE [LARGE SCALE GENOMIC DNA]</scope>
    <source>
        <strain evidence="2">hw1</strain>
    </source>
</reference>
<proteinExistence type="predicted"/>
<accession>A0ABT5KEI2</accession>
<evidence type="ECO:0000313" key="2">
    <source>
        <dbReference type="Proteomes" id="UP001221189"/>
    </source>
</evidence>
<dbReference type="Gene3D" id="2.60.40.2970">
    <property type="match status" value="1"/>
</dbReference>
<dbReference type="Proteomes" id="UP001221189">
    <property type="component" value="Unassembled WGS sequence"/>
</dbReference>
<dbReference type="EMBL" id="JAQQXT010000006">
    <property type="protein sequence ID" value="MDC8772313.1"/>
    <property type="molecule type" value="Genomic_DNA"/>
</dbReference>
<sequence>MPSKLTQGQKALLRFSLHNSGPEAVNVLVWATPLEPRPWMGPYVKVTHNGQALRYRGATVKRGDPEAAAYLQLDAGQTRLAEVDLALAFDLSQAGRYHLTPQLVIHDLAPIAEAPPRPRERHVRVPLDCNSLDFDLQR</sequence>